<organism evidence="3 4">
    <name type="scientific">Haliea salexigens</name>
    <dbReference type="NCBI Taxonomy" id="287487"/>
    <lineage>
        <taxon>Bacteria</taxon>
        <taxon>Pseudomonadati</taxon>
        <taxon>Pseudomonadota</taxon>
        <taxon>Gammaproteobacteria</taxon>
        <taxon>Cellvibrionales</taxon>
        <taxon>Halieaceae</taxon>
        <taxon>Haliea</taxon>
    </lineage>
</organism>
<gene>
    <name evidence="3" type="ORF">DCP75_10535</name>
</gene>
<keyword evidence="3" id="KW-0540">Nuclease</keyword>
<name>A0A3C1KP57_9GAMM</name>
<dbReference type="GO" id="GO:0004519">
    <property type="term" value="F:endonuclease activity"/>
    <property type="evidence" value="ECO:0007669"/>
    <property type="project" value="UniProtKB-KW"/>
</dbReference>
<keyword evidence="3" id="KW-0269">Exonuclease</keyword>
<proteinExistence type="predicted"/>
<protein>
    <submittedName>
        <fullName evidence="3">Endonuclease/exonuclease/phosphatase family protein</fullName>
    </submittedName>
</protein>
<feature type="domain" description="Endonuclease/exonuclease/phosphatase" evidence="2">
    <location>
        <begin position="60"/>
        <end position="265"/>
    </location>
</feature>
<dbReference type="GO" id="GO:0004527">
    <property type="term" value="F:exonuclease activity"/>
    <property type="evidence" value="ECO:0007669"/>
    <property type="project" value="UniProtKB-KW"/>
</dbReference>
<keyword evidence="3" id="KW-0255">Endonuclease</keyword>
<dbReference type="NCBIfam" id="NF003840">
    <property type="entry name" value="PRK05421.1-2"/>
    <property type="match status" value="1"/>
</dbReference>
<dbReference type="Proteomes" id="UP000259273">
    <property type="component" value="Unassembled WGS sequence"/>
</dbReference>
<reference evidence="3 4" key="1">
    <citation type="journal article" date="2018" name="Nat. Biotechnol.">
        <title>A standardized bacterial taxonomy based on genome phylogeny substantially revises the tree of life.</title>
        <authorList>
            <person name="Parks D.H."/>
            <person name="Chuvochina M."/>
            <person name="Waite D.W."/>
            <person name="Rinke C."/>
            <person name="Skarshewski A."/>
            <person name="Chaumeil P.A."/>
            <person name="Hugenholtz P."/>
        </authorList>
    </citation>
    <scope>NUCLEOTIDE SEQUENCE [LARGE SCALE GENOMIC DNA]</scope>
    <source>
        <strain evidence="3">UBA9158</strain>
    </source>
</reference>
<dbReference type="AlphaFoldDB" id="A0A3C1KP57"/>
<dbReference type="STRING" id="1121937.GCA_000423125_01981"/>
<sequence length="275" mass="29525">MNTVFARHLCRAAARLLAAGLLCHGGLAVADPAGMADCLAGMGAQQRRAAVPLGPDIQIVSWNIQKAGNPGWAEDLQLFATGAELAFLQEASVSAAIPGTVPEADFLAFAPGYRNASDVTGVLTLSRYPPSLECDFSSVEPLLQTPKATSVTEYPLGGRDERLLAINIHSVNFSFGLQRYREQLHALSTLINRHQGPVLIAGDLNTWNSNRLKALDDFMAEHDLSPVTFMPDLRTTVFGNALDHILVRGLQTASAVAIPVDSSDHNPLLVRLRLP</sequence>
<evidence type="ECO:0000313" key="4">
    <source>
        <dbReference type="Proteomes" id="UP000259273"/>
    </source>
</evidence>
<dbReference type="EMBL" id="DMND01000142">
    <property type="protein sequence ID" value="HAN28134.1"/>
    <property type="molecule type" value="Genomic_DNA"/>
</dbReference>
<comment type="caution">
    <text evidence="3">The sequence shown here is derived from an EMBL/GenBank/DDBJ whole genome shotgun (WGS) entry which is preliminary data.</text>
</comment>
<dbReference type="InterPro" id="IPR036691">
    <property type="entry name" value="Endo/exonu/phosph_ase_sf"/>
</dbReference>
<dbReference type="InterPro" id="IPR005135">
    <property type="entry name" value="Endo/exonuclease/phosphatase"/>
</dbReference>
<dbReference type="NCBIfam" id="NF003842">
    <property type="entry name" value="PRK05421.1-4"/>
    <property type="match status" value="1"/>
</dbReference>
<keyword evidence="1" id="KW-0732">Signal</keyword>
<dbReference type="Gene3D" id="3.60.10.10">
    <property type="entry name" value="Endonuclease/exonuclease/phosphatase"/>
    <property type="match status" value="1"/>
</dbReference>
<accession>A0A3C1KP57</accession>
<evidence type="ECO:0000259" key="2">
    <source>
        <dbReference type="Pfam" id="PF03372"/>
    </source>
</evidence>
<dbReference type="Pfam" id="PF03372">
    <property type="entry name" value="Exo_endo_phos"/>
    <property type="match status" value="1"/>
</dbReference>
<keyword evidence="3" id="KW-0378">Hydrolase</keyword>
<feature type="chain" id="PRO_5017627273" evidence="1">
    <location>
        <begin position="31"/>
        <end position="275"/>
    </location>
</feature>
<dbReference type="SUPFAM" id="SSF56219">
    <property type="entry name" value="DNase I-like"/>
    <property type="match status" value="1"/>
</dbReference>
<feature type="signal peptide" evidence="1">
    <location>
        <begin position="1"/>
        <end position="30"/>
    </location>
</feature>
<evidence type="ECO:0000256" key="1">
    <source>
        <dbReference type="SAM" id="SignalP"/>
    </source>
</evidence>
<evidence type="ECO:0000313" key="3">
    <source>
        <dbReference type="EMBL" id="HAN28134.1"/>
    </source>
</evidence>